<proteinExistence type="predicted"/>
<reference evidence="1 2" key="1">
    <citation type="submission" date="2019-04" db="EMBL/GenBank/DDBJ databases">
        <title>Friends and foes A comparative genomics studyof 23 Aspergillus species from section Flavi.</title>
        <authorList>
            <consortium name="DOE Joint Genome Institute"/>
            <person name="Kjaerbolling I."/>
            <person name="Vesth T."/>
            <person name="Frisvad J.C."/>
            <person name="Nybo J.L."/>
            <person name="Theobald S."/>
            <person name="Kildgaard S."/>
            <person name="Isbrandt T."/>
            <person name="Kuo A."/>
            <person name="Sato A."/>
            <person name="Lyhne E.K."/>
            <person name="Kogle M.E."/>
            <person name="Wiebenga A."/>
            <person name="Kun R.S."/>
            <person name="Lubbers R.J."/>
            <person name="Makela M.R."/>
            <person name="Barry K."/>
            <person name="Chovatia M."/>
            <person name="Clum A."/>
            <person name="Daum C."/>
            <person name="Haridas S."/>
            <person name="He G."/>
            <person name="LaButti K."/>
            <person name="Lipzen A."/>
            <person name="Mondo S."/>
            <person name="Riley R."/>
            <person name="Salamov A."/>
            <person name="Simmons B.A."/>
            <person name="Magnuson J.K."/>
            <person name="Henrissat B."/>
            <person name="Mortensen U.H."/>
            <person name="Larsen T.O."/>
            <person name="Devries R.P."/>
            <person name="Grigoriev I.V."/>
            <person name="Machida M."/>
            <person name="Baker S.E."/>
            <person name="Andersen M.R."/>
        </authorList>
    </citation>
    <scope>NUCLEOTIDE SEQUENCE [LARGE SCALE GENOMIC DNA]</scope>
    <source>
        <strain evidence="1 2">IBT 29228</strain>
    </source>
</reference>
<accession>A0A5N7B4Z5</accession>
<dbReference type="Proteomes" id="UP000326198">
    <property type="component" value="Unassembled WGS sequence"/>
</dbReference>
<name>A0A5N7B4Z5_9EURO</name>
<dbReference type="AlphaFoldDB" id="A0A5N7B4Z5"/>
<protein>
    <submittedName>
        <fullName evidence="1">Uncharacterized protein</fullName>
    </submittedName>
</protein>
<evidence type="ECO:0000313" key="1">
    <source>
        <dbReference type="EMBL" id="KAE8376985.1"/>
    </source>
</evidence>
<dbReference type="EMBL" id="ML736231">
    <property type="protein sequence ID" value="KAE8376985.1"/>
    <property type="molecule type" value="Genomic_DNA"/>
</dbReference>
<gene>
    <name evidence="1" type="ORF">BDV26DRAFT_222318</name>
</gene>
<sequence>MHHTAVTERTWHEIQQFRQNLPFLETEPTKRQAYYKFNSTKRFFTDGYSCTKWNSTCKPEIVESPHPNPQGQYDTYIKCINTSQDINGHHTSQPIRRDGNIDIPFLKRLFNHEIRTEFEECGAIEHTAQTSRFCHFNHTQGVGRLTVTKCSVKYHWMIPVDLQTCPFYIFTSFGIHTHPPPPPSKAPVAIMEGIFKVIQEMREPSLTLSK</sequence>
<dbReference type="OrthoDB" id="4494726at2759"/>
<organism evidence="1 2">
    <name type="scientific">Aspergillus bertholletiae</name>
    <dbReference type="NCBI Taxonomy" id="1226010"/>
    <lineage>
        <taxon>Eukaryota</taxon>
        <taxon>Fungi</taxon>
        <taxon>Dikarya</taxon>
        <taxon>Ascomycota</taxon>
        <taxon>Pezizomycotina</taxon>
        <taxon>Eurotiomycetes</taxon>
        <taxon>Eurotiomycetidae</taxon>
        <taxon>Eurotiales</taxon>
        <taxon>Aspergillaceae</taxon>
        <taxon>Aspergillus</taxon>
        <taxon>Aspergillus subgen. Circumdati</taxon>
    </lineage>
</organism>
<keyword evidence="2" id="KW-1185">Reference proteome</keyword>
<evidence type="ECO:0000313" key="2">
    <source>
        <dbReference type="Proteomes" id="UP000326198"/>
    </source>
</evidence>